<evidence type="ECO:0000256" key="1">
    <source>
        <dbReference type="SAM" id="MobiDB-lite"/>
    </source>
</evidence>
<proteinExistence type="predicted"/>
<dbReference type="Proteomes" id="UP000190648">
    <property type="component" value="Unassembled WGS sequence"/>
</dbReference>
<sequence length="70" mass="7599">MVDHALDFCRRPDPGPAPQAPPIPSPQRLRFSIGPEIASELERAKRHLDRWGQRGHGGHGGYGGHGVIKG</sequence>
<feature type="compositionally biased region" description="Gly residues" evidence="1">
    <location>
        <begin position="54"/>
        <end position="70"/>
    </location>
</feature>
<evidence type="ECO:0000313" key="2">
    <source>
        <dbReference type="EMBL" id="OPJ89966.1"/>
    </source>
</evidence>
<feature type="compositionally biased region" description="Pro residues" evidence="1">
    <location>
        <begin position="14"/>
        <end position="25"/>
    </location>
</feature>
<feature type="compositionally biased region" description="Basic and acidic residues" evidence="1">
    <location>
        <begin position="1"/>
        <end position="13"/>
    </location>
</feature>
<dbReference type="AlphaFoldDB" id="A0A1V4L001"/>
<comment type="caution">
    <text evidence="2">The sequence shown here is derived from an EMBL/GenBank/DDBJ whole genome shotgun (WGS) entry which is preliminary data.</text>
</comment>
<protein>
    <submittedName>
        <fullName evidence="2">Uncharacterized protein</fullName>
    </submittedName>
</protein>
<accession>A0A1V4L001</accession>
<evidence type="ECO:0000313" key="3">
    <source>
        <dbReference type="Proteomes" id="UP000190648"/>
    </source>
</evidence>
<reference evidence="2 3" key="1">
    <citation type="submission" date="2016-02" db="EMBL/GenBank/DDBJ databases">
        <title>Band-tailed pigeon sequencing and assembly.</title>
        <authorList>
            <person name="Soares A.E."/>
            <person name="Novak B.J."/>
            <person name="Rice E.S."/>
            <person name="O'Connell B."/>
            <person name="Chang D."/>
            <person name="Weber S."/>
            <person name="Shapiro B."/>
        </authorList>
    </citation>
    <scope>NUCLEOTIDE SEQUENCE [LARGE SCALE GENOMIC DNA]</scope>
    <source>
        <strain evidence="2">BTP2013</strain>
        <tissue evidence="2">Blood</tissue>
    </source>
</reference>
<organism evidence="2 3">
    <name type="scientific">Patagioenas fasciata monilis</name>
    <dbReference type="NCBI Taxonomy" id="372326"/>
    <lineage>
        <taxon>Eukaryota</taxon>
        <taxon>Metazoa</taxon>
        <taxon>Chordata</taxon>
        <taxon>Craniata</taxon>
        <taxon>Vertebrata</taxon>
        <taxon>Euteleostomi</taxon>
        <taxon>Archelosauria</taxon>
        <taxon>Archosauria</taxon>
        <taxon>Dinosauria</taxon>
        <taxon>Saurischia</taxon>
        <taxon>Theropoda</taxon>
        <taxon>Coelurosauria</taxon>
        <taxon>Aves</taxon>
        <taxon>Neognathae</taxon>
        <taxon>Neoaves</taxon>
        <taxon>Columbimorphae</taxon>
        <taxon>Columbiformes</taxon>
        <taxon>Columbidae</taxon>
        <taxon>Patagioenas</taxon>
    </lineage>
</organism>
<feature type="region of interest" description="Disordered" evidence="1">
    <location>
        <begin position="1"/>
        <end position="29"/>
    </location>
</feature>
<feature type="region of interest" description="Disordered" evidence="1">
    <location>
        <begin position="50"/>
        <end position="70"/>
    </location>
</feature>
<dbReference type="EMBL" id="LSYS01000790">
    <property type="protein sequence ID" value="OPJ89966.1"/>
    <property type="molecule type" value="Genomic_DNA"/>
</dbReference>
<name>A0A1V4L001_PATFA</name>
<keyword evidence="3" id="KW-1185">Reference proteome</keyword>
<gene>
    <name evidence="2" type="ORF">AV530_017568</name>
</gene>